<keyword evidence="3" id="KW-1185">Reference proteome</keyword>
<accession>A0AA40HKI8</accession>
<comment type="caution">
    <text evidence="2">The sequence shown here is derived from an EMBL/GenBank/DDBJ whole genome shotgun (WGS) entry which is preliminary data.</text>
</comment>
<gene>
    <name evidence="2" type="ORF">QTO34_006444</name>
</gene>
<evidence type="ECO:0000313" key="3">
    <source>
        <dbReference type="Proteomes" id="UP001177744"/>
    </source>
</evidence>
<protein>
    <submittedName>
        <fullName evidence="2">Uncharacterized protein</fullName>
    </submittedName>
</protein>
<organism evidence="2 3">
    <name type="scientific">Cnephaeus nilssonii</name>
    <name type="common">Northern bat</name>
    <name type="synonym">Eptesicus nilssonii</name>
    <dbReference type="NCBI Taxonomy" id="3371016"/>
    <lineage>
        <taxon>Eukaryota</taxon>
        <taxon>Metazoa</taxon>
        <taxon>Chordata</taxon>
        <taxon>Craniata</taxon>
        <taxon>Vertebrata</taxon>
        <taxon>Euteleostomi</taxon>
        <taxon>Mammalia</taxon>
        <taxon>Eutheria</taxon>
        <taxon>Laurasiatheria</taxon>
        <taxon>Chiroptera</taxon>
        <taxon>Yangochiroptera</taxon>
        <taxon>Vespertilionidae</taxon>
        <taxon>Cnephaeus</taxon>
    </lineage>
</organism>
<sequence length="689" mass="74736">MRRKRRWSAQGLPLPLPLHRLPERACRPLAASRAYSPSRLQPLRSAGPCSPGFIQKVLRTVVQNVIRMALFPVMPAFAMTINKSPGQTLDRVGIFLSKSVFEHADQSASRQRDRLPREELRSGRRSDWRVARGKLVLAENCCQQPRNRPPPASSPAPWVLPQRWPNGRWEEQESGTRESPPPAPTASQSATLSPAPCASSRPNRLEAQCMTFVHSGSGGSLSLAGALLQPRSPRGCQSDILTTATEQGEAAATTTTLASSQHSLWLGSAPPTLWHPHSPSERVTCKLPSLRNAHDWAAGGWGAGLGVAYPAIERHGSAATEGGYPAVERHRGWYSCPLRLSTARSVAAEGACRGHPAAPLNGRVARCPQQPPSAAVERRRGLNSRVAPLSGRGPSKVGELGACLLWHQAFQKPPPSWRLLKGLVHQRTGTQLPREKRKRLKWPVLLRPALRKTLVAELGVADCVAAGTSFPPAAVFLWPPALSEFLLGWPIVLAGGALIGGWPEENCCWRITGAGSQLALREDPWGWRKTLVVWPIAWLLAPVFHQHQFSSGHPRSERLPSPTLSLWEALRSAGGQTKTGAGGKLVLAARLRIPPKPFGSVDRAHCHPVKQPTAAAQQSQVPPHCQPPLMVSGSRLGETGNLEAFRKPPARPGTDAELVRHWLRELSVLLAQSATPATLRTPPALLLAQ</sequence>
<feature type="non-terminal residue" evidence="2">
    <location>
        <position position="689"/>
    </location>
</feature>
<proteinExistence type="predicted"/>
<dbReference type="AlphaFoldDB" id="A0AA40HKI8"/>
<dbReference type="Proteomes" id="UP001177744">
    <property type="component" value="Unassembled WGS sequence"/>
</dbReference>
<evidence type="ECO:0000256" key="1">
    <source>
        <dbReference type="SAM" id="MobiDB-lite"/>
    </source>
</evidence>
<name>A0AA40HKI8_CNENI</name>
<reference evidence="2" key="1">
    <citation type="submission" date="2023-06" db="EMBL/GenBank/DDBJ databases">
        <title>Reference genome for the Northern bat (Eptesicus nilssonii), a most northern bat species.</title>
        <authorList>
            <person name="Laine V.N."/>
            <person name="Pulliainen A.T."/>
            <person name="Lilley T.M."/>
        </authorList>
    </citation>
    <scope>NUCLEOTIDE SEQUENCE</scope>
    <source>
        <strain evidence="2">BLF_Eptnil</strain>
        <tissue evidence="2">Kidney</tissue>
    </source>
</reference>
<feature type="compositionally biased region" description="Low complexity" evidence="1">
    <location>
        <begin position="185"/>
        <end position="196"/>
    </location>
</feature>
<feature type="region of interest" description="Disordered" evidence="1">
    <location>
        <begin position="103"/>
        <end position="124"/>
    </location>
</feature>
<feature type="region of interest" description="Disordered" evidence="1">
    <location>
        <begin position="141"/>
        <end position="200"/>
    </location>
</feature>
<dbReference type="EMBL" id="JAULJE010000017">
    <property type="protein sequence ID" value="KAK1332913.1"/>
    <property type="molecule type" value="Genomic_DNA"/>
</dbReference>
<evidence type="ECO:0000313" key="2">
    <source>
        <dbReference type="EMBL" id="KAK1332913.1"/>
    </source>
</evidence>